<organism evidence="1 2">
    <name type="scientific">Auriscalpium vulgare</name>
    <dbReference type="NCBI Taxonomy" id="40419"/>
    <lineage>
        <taxon>Eukaryota</taxon>
        <taxon>Fungi</taxon>
        <taxon>Dikarya</taxon>
        <taxon>Basidiomycota</taxon>
        <taxon>Agaricomycotina</taxon>
        <taxon>Agaricomycetes</taxon>
        <taxon>Russulales</taxon>
        <taxon>Auriscalpiaceae</taxon>
        <taxon>Auriscalpium</taxon>
    </lineage>
</organism>
<evidence type="ECO:0000313" key="2">
    <source>
        <dbReference type="Proteomes" id="UP000814033"/>
    </source>
</evidence>
<dbReference type="Proteomes" id="UP000814033">
    <property type="component" value="Unassembled WGS sequence"/>
</dbReference>
<protein>
    <submittedName>
        <fullName evidence="1">Uncharacterized protein</fullName>
    </submittedName>
</protein>
<dbReference type="EMBL" id="MU276250">
    <property type="protein sequence ID" value="KAI0039903.1"/>
    <property type="molecule type" value="Genomic_DNA"/>
</dbReference>
<proteinExistence type="predicted"/>
<gene>
    <name evidence="1" type="ORF">FA95DRAFT_967317</name>
</gene>
<sequence>MPTSTSPSTRESLSSAAVLCAASPSRTTELSLPVECSAGAPYITHPGKPTARGGYRLPSQTQRIRPGTGAVWVTTHPSRSPEHGSHESVVSSPERDEISDEISGVQTHGVRAPCTEAQHHTVSSGPILCFPSNATPGGVRRRQKHRPREAASCLPSLHCVTVSASGLCVLSSCGQIILTRIRYKQRHTHRRLEAARTWFPSTNASEPVRARRLGSA</sequence>
<accession>A0ACB8R7B8</accession>
<reference evidence="1" key="1">
    <citation type="submission" date="2021-02" db="EMBL/GenBank/DDBJ databases">
        <authorList>
            <consortium name="DOE Joint Genome Institute"/>
            <person name="Ahrendt S."/>
            <person name="Looney B.P."/>
            <person name="Miyauchi S."/>
            <person name="Morin E."/>
            <person name="Drula E."/>
            <person name="Courty P.E."/>
            <person name="Chicoki N."/>
            <person name="Fauchery L."/>
            <person name="Kohler A."/>
            <person name="Kuo A."/>
            <person name="Labutti K."/>
            <person name="Pangilinan J."/>
            <person name="Lipzen A."/>
            <person name="Riley R."/>
            <person name="Andreopoulos W."/>
            <person name="He G."/>
            <person name="Johnson J."/>
            <person name="Barry K.W."/>
            <person name="Grigoriev I.V."/>
            <person name="Nagy L."/>
            <person name="Hibbett D."/>
            <person name="Henrissat B."/>
            <person name="Matheny P.B."/>
            <person name="Labbe J."/>
            <person name="Martin F."/>
        </authorList>
    </citation>
    <scope>NUCLEOTIDE SEQUENCE</scope>
    <source>
        <strain evidence="1">FP105234-sp</strain>
    </source>
</reference>
<evidence type="ECO:0000313" key="1">
    <source>
        <dbReference type="EMBL" id="KAI0039903.1"/>
    </source>
</evidence>
<keyword evidence="2" id="KW-1185">Reference proteome</keyword>
<reference evidence="1" key="2">
    <citation type="journal article" date="2022" name="New Phytol.">
        <title>Evolutionary transition to the ectomycorrhizal habit in the genomes of a hyperdiverse lineage of mushroom-forming fungi.</title>
        <authorList>
            <person name="Looney B."/>
            <person name="Miyauchi S."/>
            <person name="Morin E."/>
            <person name="Drula E."/>
            <person name="Courty P.E."/>
            <person name="Kohler A."/>
            <person name="Kuo A."/>
            <person name="LaButti K."/>
            <person name="Pangilinan J."/>
            <person name="Lipzen A."/>
            <person name="Riley R."/>
            <person name="Andreopoulos W."/>
            <person name="He G."/>
            <person name="Johnson J."/>
            <person name="Nolan M."/>
            <person name="Tritt A."/>
            <person name="Barry K.W."/>
            <person name="Grigoriev I.V."/>
            <person name="Nagy L.G."/>
            <person name="Hibbett D."/>
            <person name="Henrissat B."/>
            <person name="Matheny P.B."/>
            <person name="Labbe J."/>
            <person name="Martin F.M."/>
        </authorList>
    </citation>
    <scope>NUCLEOTIDE SEQUENCE</scope>
    <source>
        <strain evidence="1">FP105234-sp</strain>
    </source>
</reference>
<name>A0ACB8R7B8_9AGAM</name>
<comment type="caution">
    <text evidence="1">The sequence shown here is derived from an EMBL/GenBank/DDBJ whole genome shotgun (WGS) entry which is preliminary data.</text>
</comment>